<evidence type="ECO:0000256" key="2">
    <source>
        <dbReference type="SAM" id="MobiDB-lite"/>
    </source>
</evidence>
<feature type="region of interest" description="Disordered" evidence="2">
    <location>
        <begin position="52"/>
        <end position="72"/>
    </location>
</feature>
<gene>
    <name evidence="3" type="ORF">KZZ10_13960</name>
</gene>
<evidence type="ECO:0000256" key="1">
    <source>
        <dbReference type="SAM" id="Coils"/>
    </source>
</evidence>
<reference evidence="3" key="1">
    <citation type="submission" date="2021-07" db="EMBL/GenBank/DDBJ databases">
        <title>New genus and species of the family Alcaligenaceae.</title>
        <authorList>
            <person name="Hahn M.W."/>
        </authorList>
    </citation>
    <scope>NUCLEOTIDE SEQUENCE</scope>
    <source>
        <strain evidence="3">LF4-65</strain>
    </source>
</reference>
<feature type="coiled-coil region" evidence="1">
    <location>
        <begin position="11"/>
        <end position="52"/>
    </location>
</feature>
<protein>
    <submittedName>
        <fullName evidence="3">SlyX family protein</fullName>
    </submittedName>
</protein>
<sequence>MVLPSDQVDRLNELEMKIVLADDMLDQLNQTIFRQQQQIDALAQEVRTLRQQLPQDRNTSGTTLLDELPPHY</sequence>
<dbReference type="RefSeq" id="WP_259662134.1">
    <property type="nucleotide sequence ID" value="NZ_JAHXRI010000010.1"/>
</dbReference>
<dbReference type="PANTHER" id="PTHR36508">
    <property type="entry name" value="PROTEIN SLYX"/>
    <property type="match status" value="1"/>
</dbReference>
<proteinExistence type="predicted"/>
<keyword evidence="1" id="KW-0175">Coiled coil</keyword>
<dbReference type="Pfam" id="PF04102">
    <property type="entry name" value="SlyX"/>
    <property type="match status" value="1"/>
</dbReference>
<keyword evidence="4" id="KW-1185">Reference proteome</keyword>
<feature type="compositionally biased region" description="Polar residues" evidence="2">
    <location>
        <begin position="52"/>
        <end position="63"/>
    </location>
</feature>
<name>A0A953NEI4_9BURK</name>
<comment type="caution">
    <text evidence="3">The sequence shown here is derived from an EMBL/GenBank/DDBJ whole genome shotgun (WGS) entry which is preliminary data.</text>
</comment>
<dbReference type="PANTHER" id="PTHR36508:SF1">
    <property type="entry name" value="PROTEIN SLYX"/>
    <property type="match status" value="1"/>
</dbReference>
<organism evidence="3 4">
    <name type="scientific">Zwartia hollandica</name>
    <dbReference type="NCBI Taxonomy" id="324606"/>
    <lineage>
        <taxon>Bacteria</taxon>
        <taxon>Pseudomonadati</taxon>
        <taxon>Pseudomonadota</taxon>
        <taxon>Betaproteobacteria</taxon>
        <taxon>Burkholderiales</taxon>
        <taxon>Alcaligenaceae</taxon>
        <taxon>Zwartia</taxon>
    </lineage>
</organism>
<dbReference type="Proteomes" id="UP000739565">
    <property type="component" value="Unassembled WGS sequence"/>
</dbReference>
<evidence type="ECO:0000313" key="3">
    <source>
        <dbReference type="EMBL" id="MBZ1351751.1"/>
    </source>
</evidence>
<dbReference type="InterPro" id="IPR007236">
    <property type="entry name" value="SlyX"/>
</dbReference>
<accession>A0A953NEI4</accession>
<dbReference type="EMBL" id="JAHXRI010000010">
    <property type="protein sequence ID" value="MBZ1351751.1"/>
    <property type="molecule type" value="Genomic_DNA"/>
</dbReference>
<evidence type="ECO:0000313" key="4">
    <source>
        <dbReference type="Proteomes" id="UP000739565"/>
    </source>
</evidence>
<dbReference type="AlphaFoldDB" id="A0A953NEI4"/>